<proteinExistence type="predicted"/>
<reference evidence="1 2" key="1">
    <citation type="submission" date="2021-06" db="EMBL/GenBank/DDBJ databases">
        <title>Caerostris extrusa draft genome.</title>
        <authorList>
            <person name="Kono N."/>
            <person name="Arakawa K."/>
        </authorList>
    </citation>
    <scope>NUCLEOTIDE SEQUENCE [LARGE SCALE GENOMIC DNA]</scope>
</reference>
<protein>
    <submittedName>
        <fullName evidence="1">Uncharacterized protein</fullName>
    </submittedName>
</protein>
<sequence>MKREKSGYTKISQMTWKYASFSQTARKSPLNIRSHYSLKCLVCGVSPSPKKAFRAKHFYFFCHLFAANPEWGKDIVGSVLGHERL</sequence>
<dbReference type="EMBL" id="BPLR01011275">
    <property type="protein sequence ID" value="GIY45463.1"/>
    <property type="molecule type" value="Genomic_DNA"/>
</dbReference>
<dbReference type="Proteomes" id="UP001054945">
    <property type="component" value="Unassembled WGS sequence"/>
</dbReference>
<evidence type="ECO:0000313" key="1">
    <source>
        <dbReference type="EMBL" id="GIY45463.1"/>
    </source>
</evidence>
<dbReference type="AlphaFoldDB" id="A0AAV4TFU0"/>
<organism evidence="1 2">
    <name type="scientific">Caerostris extrusa</name>
    <name type="common">Bark spider</name>
    <name type="synonym">Caerostris bankana</name>
    <dbReference type="NCBI Taxonomy" id="172846"/>
    <lineage>
        <taxon>Eukaryota</taxon>
        <taxon>Metazoa</taxon>
        <taxon>Ecdysozoa</taxon>
        <taxon>Arthropoda</taxon>
        <taxon>Chelicerata</taxon>
        <taxon>Arachnida</taxon>
        <taxon>Araneae</taxon>
        <taxon>Araneomorphae</taxon>
        <taxon>Entelegynae</taxon>
        <taxon>Araneoidea</taxon>
        <taxon>Araneidae</taxon>
        <taxon>Caerostris</taxon>
    </lineage>
</organism>
<comment type="caution">
    <text evidence="1">The sequence shown here is derived from an EMBL/GenBank/DDBJ whole genome shotgun (WGS) entry which is preliminary data.</text>
</comment>
<accession>A0AAV4TFU0</accession>
<keyword evidence="2" id="KW-1185">Reference proteome</keyword>
<evidence type="ECO:0000313" key="2">
    <source>
        <dbReference type="Proteomes" id="UP001054945"/>
    </source>
</evidence>
<gene>
    <name evidence="1" type="ORF">CEXT_28381</name>
</gene>
<name>A0AAV4TFU0_CAEEX</name>